<accession>A0A448WJ52</accession>
<dbReference type="PROSITE" id="PS00232">
    <property type="entry name" value="CADHERIN_1"/>
    <property type="match status" value="1"/>
</dbReference>
<feature type="domain" description="Cadherin" evidence="6">
    <location>
        <begin position="43"/>
        <end position="87"/>
    </location>
</feature>
<dbReference type="Pfam" id="PF00028">
    <property type="entry name" value="Cadherin"/>
    <property type="match status" value="1"/>
</dbReference>
<dbReference type="PANTHER" id="PTHR24027:SF423">
    <property type="entry name" value="PROTOCADHERIN-16"/>
    <property type="match status" value="1"/>
</dbReference>
<dbReference type="InterPro" id="IPR039808">
    <property type="entry name" value="Cadherin"/>
</dbReference>
<dbReference type="PRINTS" id="PR00205">
    <property type="entry name" value="CADHERIN"/>
</dbReference>
<evidence type="ECO:0000256" key="5">
    <source>
        <dbReference type="PROSITE-ProRule" id="PRU00043"/>
    </source>
</evidence>
<dbReference type="GO" id="GO:0005509">
    <property type="term" value="F:calcium ion binding"/>
    <property type="evidence" value="ECO:0007669"/>
    <property type="project" value="UniProtKB-UniRule"/>
</dbReference>
<dbReference type="OrthoDB" id="6079343at2759"/>
<keyword evidence="4" id="KW-0472">Membrane</keyword>
<dbReference type="GO" id="GO:0008013">
    <property type="term" value="F:beta-catenin binding"/>
    <property type="evidence" value="ECO:0007669"/>
    <property type="project" value="TreeGrafter"/>
</dbReference>
<protein>
    <recommendedName>
        <fullName evidence="6">Cadherin domain-containing protein</fullName>
    </recommendedName>
</protein>
<keyword evidence="3 5" id="KW-0106">Calcium</keyword>
<dbReference type="PROSITE" id="PS50268">
    <property type="entry name" value="CADHERIN_2"/>
    <property type="match status" value="2"/>
</dbReference>
<evidence type="ECO:0000256" key="2">
    <source>
        <dbReference type="ARBA" id="ARBA00022737"/>
    </source>
</evidence>
<evidence type="ECO:0000256" key="1">
    <source>
        <dbReference type="ARBA" id="ARBA00004370"/>
    </source>
</evidence>
<evidence type="ECO:0000256" key="4">
    <source>
        <dbReference type="ARBA" id="ARBA00023136"/>
    </source>
</evidence>
<gene>
    <name evidence="7" type="ORF">PXEA_LOCUS6379</name>
</gene>
<dbReference type="InterPro" id="IPR020894">
    <property type="entry name" value="Cadherin_CS"/>
</dbReference>
<dbReference type="GO" id="GO:0007156">
    <property type="term" value="P:homophilic cell adhesion via plasma membrane adhesion molecules"/>
    <property type="evidence" value="ECO:0007669"/>
    <property type="project" value="InterPro"/>
</dbReference>
<evidence type="ECO:0000256" key="3">
    <source>
        <dbReference type="ARBA" id="ARBA00022837"/>
    </source>
</evidence>
<feature type="domain" description="Cadherin" evidence="6">
    <location>
        <begin position="87"/>
        <end position="153"/>
    </location>
</feature>
<dbReference type="GO" id="GO:0045296">
    <property type="term" value="F:cadherin binding"/>
    <property type="evidence" value="ECO:0007669"/>
    <property type="project" value="TreeGrafter"/>
</dbReference>
<dbReference type="PANTHER" id="PTHR24027">
    <property type="entry name" value="CADHERIN-23"/>
    <property type="match status" value="1"/>
</dbReference>
<organism evidence="7 8">
    <name type="scientific">Protopolystoma xenopodis</name>
    <dbReference type="NCBI Taxonomy" id="117903"/>
    <lineage>
        <taxon>Eukaryota</taxon>
        <taxon>Metazoa</taxon>
        <taxon>Spiralia</taxon>
        <taxon>Lophotrochozoa</taxon>
        <taxon>Platyhelminthes</taxon>
        <taxon>Monogenea</taxon>
        <taxon>Polyopisthocotylea</taxon>
        <taxon>Polystomatidea</taxon>
        <taxon>Polystomatidae</taxon>
        <taxon>Protopolystoma</taxon>
    </lineage>
</organism>
<sequence>MLCERPRRNGFVRFLEVLKHGSNPEEVTAGVAEARILLFCTIQLIVYARDGGSSCAFRHSDDEEACLTASTQVHVTVLDINDHAPEFLEPRLFEVFENASRGTWIGDLVARDQDAGENSRITFYLTPRSSQTRRFSLRLNGSLYISEPLDREEEVRIPSKF</sequence>
<dbReference type="Proteomes" id="UP000784294">
    <property type="component" value="Unassembled WGS sequence"/>
</dbReference>
<dbReference type="AlphaFoldDB" id="A0A448WJ52"/>
<evidence type="ECO:0000313" key="7">
    <source>
        <dbReference type="EMBL" id="VEL12939.1"/>
    </source>
</evidence>
<dbReference type="InterPro" id="IPR015919">
    <property type="entry name" value="Cadherin-like_sf"/>
</dbReference>
<comment type="subcellular location">
    <subcellularLocation>
        <location evidence="1">Membrane</location>
    </subcellularLocation>
</comment>
<evidence type="ECO:0000313" key="8">
    <source>
        <dbReference type="Proteomes" id="UP000784294"/>
    </source>
</evidence>
<dbReference type="EMBL" id="CAAALY010016315">
    <property type="protein sequence ID" value="VEL12939.1"/>
    <property type="molecule type" value="Genomic_DNA"/>
</dbReference>
<proteinExistence type="predicted"/>
<keyword evidence="2" id="KW-0677">Repeat</keyword>
<dbReference type="GO" id="GO:0016342">
    <property type="term" value="C:catenin complex"/>
    <property type="evidence" value="ECO:0007669"/>
    <property type="project" value="TreeGrafter"/>
</dbReference>
<evidence type="ECO:0000259" key="6">
    <source>
        <dbReference type="PROSITE" id="PS50268"/>
    </source>
</evidence>
<dbReference type="InterPro" id="IPR002126">
    <property type="entry name" value="Cadherin-like_dom"/>
</dbReference>
<dbReference type="CDD" id="cd11304">
    <property type="entry name" value="Cadherin_repeat"/>
    <property type="match status" value="2"/>
</dbReference>
<dbReference type="Gene3D" id="2.60.40.60">
    <property type="entry name" value="Cadherins"/>
    <property type="match status" value="2"/>
</dbReference>
<dbReference type="GO" id="GO:0016477">
    <property type="term" value="P:cell migration"/>
    <property type="evidence" value="ECO:0007669"/>
    <property type="project" value="TreeGrafter"/>
</dbReference>
<keyword evidence="8" id="KW-1185">Reference proteome</keyword>
<dbReference type="SUPFAM" id="SSF49313">
    <property type="entry name" value="Cadherin-like"/>
    <property type="match status" value="1"/>
</dbReference>
<comment type="caution">
    <text evidence="7">The sequence shown here is derived from an EMBL/GenBank/DDBJ whole genome shotgun (WGS) entry which is preliminary data.</text>
</comment>
<reference evidence="7" key="1">
    <citation type="submission" date="2018-11" db="EMBL/GenBank/DDBJ databases">
        <authorList>
            <consortium name="Pathogen Informatics"/>
        </authorList>
    </citation>
    <scope>NUCLEOTIDE SEQUENCE</scope>
</reference>
<name>A0A448WJ52_9PLAT</name>